<dbReference type="InterPro" id="IPR036438">
    <property type="entry name" value="Insulin-like_sf"/>
</dbReference>
<dbReference type="InterPro" id="IPR016179">
    <property type="entry name" value="Insulin-like"/>
</dbReference>
<name>A0AAU9VCH5_EUPED</name>
<dbReference type="SMART" id="SM00078">
    <property type="entry name" value="IlGF"/>
    <property type="match status" value="1"/>
</dbReference>
<evidence type="ECO:0000256" key="3">
    <source>
        <dbReference type="ARBA" id="ARBA00022729"/>
    </source>
</evidence>
<keyword evidence="7" id="KW-1185">Reference proteome</keyword>
<comment type="caution">
    <text evidence="6">The sequence shown here is derived from an EMBL/GenBank/DDBJ whole genome shotgun (WGS) entry which is preliminary data.</text>
</comment>
<dbReference type="PROSITE" id="PS00262">
    <property type="entry name" value="INSULIN"/>
    <property type="match status" value="1"/>
</dbReference>
<dbReference type="EMBL" id="CAKOGL010000031">
    <property type="protein sequence ID" value="CAH2107941.1"/>
    <property type="molecule type" value="Genomic_DNA"/>
</dbReference>
<gene>
    <name evidence="6" type="ORF">EEDITHA_LOCUS21924</name>
</gene>
<keyword evidence="3 4" id="KW-0732">Signal</keyword>
<evidence type="ECO:0000256" key="4">
    <source>
        <dbReference type="SAM" id="SignalP"/>
    </source>
</evidence>
<reference evidence="6" key="1">
    <citation type="submission" date="2022-03" db="EMBL/GenBank/DDBJ databases">
        <authorList>
            <person name="Tunstrom K."/>
        </authorList>
    </citation>
    <scope>NUCLEOTIDE SEQUENCE</scope>
</reference>
<dbReference type="InterPro" id="IPR022353">
    <property type="entry name" value="Insulin_CS"/>
</dbReference>
<dbReference type="GO" id="GO:0005179">
    <property type="term" value="F:hormone activity"/>
    <property type="evidence" value="ECO:0007669"/>
    <property type="project" value="InterPro"/>
</dbReference>
<evidence type="ECO:0000256" key="1">
    <source>
        <dbReference type="ARBA" id="ARBA00009034"/>
    </source>
</evidence>
<feature type="chain" id="PRO_5043897274" description="Insulin-like domain-containing protein" evidence="4">
    <location>
        <begin position="19"/>
        <end position="107"/>
    </location>
</feature>
<dbReference type="Gene3D" id="1.10.100.10">
    <property type="entry name" value="Insulin-like"/>
    <property type="match status" value="1"/>
</dbReference>
<sequence length="107" mass="12282">MMLLVVLSILVSMYTVHSEDLYGDLDAIEPHDRKYIRNLIALPKPLDLNIKIQGCSRHLSIALLYLCPPNRKSHPRQISSIEQKTPLLTEECCDQMCTLRTLLDYCP</sequence>
<organism evidence="6 7">
    <name type="scientific">Euphydryas editha</name>
    <name type="common">Edith's checkerspot</name>
    <dbReference type="NCBI Taxonomy" id="104508"/>
    <lineage>
        <taxon>Eukaryota</taxon>
        <taxon>Metazoa</taxon>
        <taxon>Ecdysozoa</taxon>
        <taxon>Arthropoda</taxon>
        <taxon>Hexapoda</taxon>
        <taxon>Insecta</taxon>
        <taxon>Pterygota</taxon>
        <taxon>Neoptera</taxon>
        <taxon>Endopterygota</taxon>
        <taxon>Lepidoptera</taxon>
        <taxon>Glossata</taxon>
        <taxon>Ditrysia</taxon>
        <taxon>Papilionoidea</taxon>
        <taxon>Nymphalidae</taxon>
        <taxon>Nymphalinae</taxon>
        <taxon>Euphydryas</taxon>
    </lineage>
</organism>
<evidence type="ECO:0000259" key="5">
    <source>
        <dbReference type="SMART" id="SM00078"/>
    </source>
</evidence>
<comment type="similarity">
    <text evidence="1">Belongs to the insulin family.</text>
</comment>
<protein>
    <recommendedName>
        <fullName evidence="5">Insulin-like domain-containing protein</fullName>
    </recommendedName>
</protein>
<evidence type="ECO:0000256" key="2">
    <source>
        <dbReference type="ARBA" id="ARBA00022685"/>
    </source>
</evidence>
<dbReference type="SUPFAM" id="SSF56994">
    <property type="entry name" value="Insulin-like"/>
    <property type="match status" value="1"/>
</dbReference>
<evidence type="ECO:0000313" key="6">
    <source>
        <dbReference type="EMBL" id="CAH2107941.1"/>
    </source>
</evidence>
<dbReference type="GO" id="GO:0005576">
    <property type="term" value="C:extracellular region"/>
    <property type="evidence" value="ECO:0007669"/>
    <property type="project" value="InterPro"/>
</dbReference>
<keyword evidence="2" id="KW-0165">Cleavage on pair of basic residues</keyword>
<evidence type="ECO:0000313" key="7">
    <source>
        <dbReference type="Proteomes" id="UP001153954"/>
    </source>
</evidence>
<feature type="domain" description="Insulin-like" evidence="5">
    <location>
        <begin position="52"/>
        <end position="106"/>
    </location>
</feature>
<proteinExistence type="inferred from homology"/>
<feature type="signal peptide" evidence="4">
    <location>
        <begin position="1"/>
        <end position="18"/>
    </location>
</feature>
<accession>A0AAU9VCH5</accession>
<dbReference type="Proteomes" id="UP001153954">
    <property type="component" value="Unassembled WGS sequence"/>
</dbReference>
<dbReference type="AlphaFoldDB" id="A0AAU9VCH5"/>